<dbReference type="PROSITE" id="PS51011">
    <property type="entry name" value="ARID"/>
    <property type="match status" value="1"/>
</dbReference>
<dbReference type="InterPro" id="IPR019786">
    <property type="entry name" value="Zinc_finger_PHD-type_CS"/>
</dbReference>
<keyword evidence="7 15" id="KW-0863">Zinc-finger</keyword>
<feature type="compositionally biased region" description="Polar residues" evidence="16">
    <location>
        <begin position="696"/>
        <end position="714"/>
    </location>
</feature>
<evidence type="ECO:0000313" key="22">
    <source>
        <dbReference type="Proteomes" id="UP000274504"/>
    </source>
</evidence>
<evidence type="ECO:0000256" key="10">
    <source>
        <dbReference type="ARBA" id="ARBA00022964"/>
    </source>
</evidence>
<reference evidence="21 22" key="2">
    <citation type="submission" date="2018-11" db="EMBL/GenBank/DDBJ databases">
        <authorList>
            <consortium name="Pathogen Informatics"/>
        </authorList>
    </citation>
    <scope>NUCLEOTIDE SEQUENCE [LARGE SCALE GENOMIC DNA]</scope>
</reference>
<dbReference type="InterPro" id="IPR013083">
    <property type="entry name" value="Znf_RING/FYVE/PHD"/>
</dbReference>
<keyword evidence="9" id="KW-0156">Chromatin regulator</keyword>
<dbReference type="SMART" id="SM01014">
    <property type="entry name" value="ARID"/>
    <property type="match status" value="1"/>
</dbReference>
<dbReference type="InterPro" id="IPR036431">
    <property type="entry name" value="ARID_dom_sf"/>
</dbReference>
<dbReference type="SUPFAM" id="SSF51197">
    <property type="entry name" value="Clavaminate synthase-like"/>
    <property type="match status" value="1"/>
</dbReference>
<evidence type="ECO:0000256" key="3">
    <source>
        <dbReference type="ARBA" id="ARBA00006801"/>
    </source>
</evidence>
<comment type="cofactor">
    <cofactor evidence="1">
        <name>Fe(2+)</name>
        <dbReference type="ChEBI" id="CHEBI:29033"/>
    </cofactor>
</comment>
<dbReference type="PROSITE" id="PS01359">
    <property type="entry name" value="ZF_PHD_1"/>
    <property type="match status" value="1"/>
</dbReference>
<dbReference type="InterPro" id="IPR011011">
    <property type="entry name" value="Znf_FYVE_PHD"/>
</dbReference>
<evidence type="ECO:0000256" key="8">
    <source>
        <dbReference type="ARBA" id="ARBA00022833"/>
    </source>
</evidence>
<evidence type="ECO:0000256" key="7">
    <source>
        <dbReference type="ARBA" id="ARBA00022771"/>
    </source>
</evidence>
<gene>
    <name evidence="21" type="ORF">HDID_LOCUS4344</name>
</gene>
<feature type="region of interest" description="Disordered" evidence="16">
    <location>
        <begin position="782"/>
        <end position="810"/>
    </location>
</feature>
<dbReference type="InterPro" id="IPR003347">
    <property type="entry name" value="JmjC_dom"/>
</dbReference>
<dbReference type="WBParaSite" id="HDID_0000434601-mRNA-1">
    <property type="protein sequence ID" value="HDID_0000434601-mRNA-1"/>
    <property type="gene ID" value="HDID_0000434601"/>
</dbReference>
<dbReference type="Gene3D" id="1.10.150.60">
    <property type="entry name" value="ARID DNA-binding domain"/>
    <property type="match status" value="1"/>
</dbReference>
<evidence type="ECO:0000256" key="15">
    <source>
        <dbReference type="PROSITE-ProRule" id="PRU00146"/>
    </source>
</evidence>
<dbReference type="SMART" id="SM00558">
    <property type="entry name" value="JmjC"/>
    <property type="match status" value="1"/>
</dbReference>
<dbReference type="OrthoDB" id="1678912at2759"/>
<dbReference type="EC" id="1.14.11.67" evidence="4"/>
<keyword evidence="11" id="KW-0560">Oxidoreductase</keyword>
<comment type="similarity">
    <text evidence="3">Belongs to the JARID1 histone demethylase family.</text>
</comment>
<dbReference type="InterPro" id="IPR048615">
    <property type="entry name" value="KDM5_C-hel"/>
</dbReference>
<evidence type="ECO:0000256" key="1">
    <source>
        <dbReference type="ARBA" id="ARBA00001954"/>
    </source>
</evidence>
<feature type="domain" description="ARID" evidence="18">
    <location>
        <begin position="77"/>
        <end position="167"/>
    </location>
</feature>
<evidence type="ECO:0000259" key="19">
    <source>
        <dbReference type="PROSITE" id="PS51183"/>
    </source>
</evidence>
<accession>A0A0R3SHD1</accession>
<dbReference type="GO" id="GO:0008270">
    <property type="term" value="F:zinc ion binding"/>
    <property type="evidence" value="ECO:0007669"/>
    <property type="project" value="UniProtKB-KW"/>
</dbReference>
<dbReference type="Gene3D" id="2.60.120.650">
    <property type="entry name" value="Cupin"/>
    <property type="match status" value="1"/>
</dbReference>
<comment type="catalytic activity">
    <reaction evidence="14">
        <text>N(6),N(6),N(6)-trimethyl-L-lysyl(4)-[histone H3] + 3 2-oxoglutarate + 3 O2 = L-lysyl(4)-[histone H3] + 3 formaldehyde + 3 succinate + 3 CO2</text>
        <dbReference type="Rhea" id="RHEA:60208"/>
        <dbReference type="Rhea" id="RHEA-COMP:15537"/>
        <dbReference type="Rhea" id="RHEA-COMP:15547"/>
        <dbReference type="ChEBI" id="CHEBI:15379"/>
        <dbReference type="ChEBI" id="CHEBI:16526"/>
        <dbReference type="ChEBI" id="CHEBI:16810"/>
        <dbReference type="ChEBI" id="CHEBI:16842"/>
        <dbReference type="ChEBI" id="CHEBI:29969"/>
        <dbReference type="ChEBI" id="CHEBI:30031"/>
        <dbReference type="ChEBI" id="CHEBI:61961"/>
        <dbReference type="EC" id="1.14.11.67"/>
    </reaction>
</comment>
<dbReference type="InterPro" id="IPR003349">
    <property type="entry name" value="JmjN"/>
</dbReference>
<evidence type="ECO:0000259" key="17">
    <source>
        <dbReference type="PROSITE" id="PS50016"/>
    </source>
</evidence>
<protein>
    <recommendedName>
        <fullName evidence="4">[histone H3]-trimethyl-L-lysine(4) demethylase</fullName>
        <ecNumber evidence="4">1.14.11.67</ecNumber>
    </recommendedName>
</protein>
<keyword evidence="13" id="KW-0539">Nucleus</keyword>
<evidence type="ECO:0000256" key="6">
    <source>
        <dbReference type="ARBA" id="ARBA00022737"/>
    </source>
</evidence>
<evidence type="ECO:0000256" key="5">
    <source>
        <dbReference type="ARBA" id="ARBA00022723"/>
    </source>
</evidence>
<dbReference type="Pfam" id="PF08429">
    <property type="entry name" value="PLU-1"/>
    <property type="match status" value="1"/>
</dbReference>
<feature type="domain" description="PHD-type" evidence="17">
    <location>
        <begin position="191"/>
        <end position="242"/>
    </location>
</feature>
<dbReference type="Gene3D" id="3.30.40.10">
    <property type="entry name" value="Zinc/RING finger domain, C3HC4 (zinc finger)"/>
    <property type="match status" value="1"/>
</dbReference>
<dbReference type="InterPro" id="IPR004198">
    <property type="entry name" value="Znf_C5HC2"/>
</dbReference>
<organism evidence="23">
    <name type="scientific">Hymenolepis diminuta</name>
    <name type="common">Rat tapeworm</name>
    <dbReference type="NCBI Taxonomy" id="6216"/>
    <lineage>
        <taxon>Eukaryota</taxon>
        <taxon>Metazoa</taxon>
        <taxon>Spiralia</taxon>
        <taxon>Lophotrochozoa</taxon>
        <taxon>Platyhelminthes</taxon>
        <taxon>Cestoda</taxon>
        <taxon>Eucestoda</taxon>
        <taxon>Cyclophyllidea</taxon>
        <taxon>Hymenolepididae</taxon>
        <taxon>Hymenolepis</taxon>
    </lineage>
</organism>
<dbReference type="PANTHER" id="PTHR10694">
    <property type="entry name" value="LYSINE-SPECIFIC DEMETHYLASE"/>
    <property type="match status" value="1"/>
</dbReference>
<feature type="domain" description="JmjN" evidence="19">
    <location>
        <begin position="12"/>
        <end position="53"/>
    </location>
</feature>
<keyword evidence="10" id="KW-0223">Dioxygenase</keyword>
<evidence type="ECO:0000313" key="23">
    <source>
        <dbReference type="WBParaSite" id="HDID_0000434601-mRNA-1"/>
    </source>
</evidence>
<dbReference type="Proteomes" id="UP000274504">
    <property type="component" value="Unassembled WGS sequence"/>
</dbReference>
<keyword evidence="6" id="KW-0677">Repeat</keyword>
<dbReference type="InterPro" id="IPR001965">
    <property type="entry name" value="Znf_PHD"/>
</dbReference>
<reference evidence="23" key="1">
    <citation type="submission" date="2017-02" db="UniProtKB">
        <authorList>
            <consortium name="WormBaseParasite"/>
        </authorList>
    </citation>
    <scope>IDENTIFICATION</scope>
</reference>
<evidence type="ECO:0000259" key="18">
    <source>
        <dbReference type="PROSITE" id="PS51011"/>
    </source>
</evidence>
<feature type="region of interest" description="Disordered" evidence="16">
    <location>
        <begin position="687"/>
        <end position="727"/>
    </location>
</feature>
<name>A0A0R3SHD1_HYMDI</name>
<dbReference type="GO" id="GO:0003677">
    <property type="term" value="F:DNA binding"/>
    <property type="evidence" value="ECO:0007669"/>
    <property type="project" value="InterPro"/>
</dbReference>
<dbReference type="PROSITE" id="PS50016">
    <property type="entry name" value="ZF_PHD_2"/>
    <property type="match status" value="1"/>
</dbReference>
<dbReference type="AlphaFoldDB" id="A0A0R3SHD1"/>
<evidence type="ECO:0000313" key="21">
    <source>
        <dbReference type="EMBL" id="VDL47743.1"/>
    </source>
</evidence>
<dbReference type="STRING" id="6216.A0A0R3SHD1"/>
<dbReference type="SMART" id="SM00501">
    <property type="entry name" value="BRIGHT"/>
    <property type="match status" value="1"/>
</dbReference>
<dbReference type="Pfam" id="PF02928">
    <property type="entry name" value="zf-C5HC2"/>
    <property type="match status" value="1"/>
</dbReference>
<keyword evidence="5" id="KW-0479">Metal-binding</keyword>
<evidence type="ECO:0000256" key="9">
    <source>
        <dbReference type="ARBA" id="ARBA00022853"/>
    </source>
</evidence>
<feature type="domain" description="JmjC" evidence="20">
    <location>
        <begin position="334"/>
        <end position="500"/>
    </location>
</feature>
<dbReference type="SMART" id="SM00545">
    <property type="entry name" value="JmjN"/>
    <property type="match status" value="1"/>
</dbReference>
<sequence length="1156" mass="132129">MDSLNVKDVWDIPTYSLSEVEFADPIRFIQQIYPFASQYGICKIRPPNSWKPPFAVNDIKFTFTPRVQKLSDVSASNRERNNFISSLVNFWELQNVVVYDQYVKGRRLDLFSLYKYVKRLGGYESVCNKNDWKDICQNLGFDAHSAVSSSICAKYRKILLPFEKFDNSKHEMTFIDEYAQSDKSTNDKTNYFACKKCNKVDKPDLMLICAECCCNGVYHTYCLDMPLSYVPKSWLCPKCFTKQFNKKNGDGEYGFLSSNNTYTLRKFSNMALNFKKSYFSKPVTAISLAEVREEFWKLVGEEDCEVTVEYGADLHSSKTGSGFPTIPNSKIAQEYASSPWNLNNFAKNPLSALRYFPDDISGMKVPWCYVGMVFSCFCWHTEDHWSFSINYLHEGEPKTWYAVPGAYADAFEQAMRAEAPELFAKSPDLLHHMTTMVPPERLRALGVPVYTTDQLAGEFVVTFPRAYHAGFNNGYNFAEAVNFCPAEWFPFGFDCVDHYALLHRPPVFSHAELLCRLAQDPSLDSDDDESKDERLVPISLLLAAAEQFPALLAKERTLRSHLLHNGVQHTARLIPQQSAEKLLAKEEEEASRECQLCKTALFTSALTCSCSKTILCLEHYQCCTCCPPEKQILIYRYDLDELKQISHRPQARIQEYQEWKARVDKFLLIARSLPKVEFKKEVVENNKTGKEKETANENADQSNPQGGDTVTESITIKDESEEEKTDSRISLQELIDLRDKGLRNVYPDNLIDALNAVITEAEEYIATVRGICHLKRDEKEANGIMKPSSPFTEASSKSSPKKSKKERAEWSLQDIVQPDLPSNPDLAKLSLREFDLFVEKVNKLPCKFPEMEELNLLKRRIEEWQASALEILALSSQVVQPDKEEDINLASLLPPLPELQHVEDLVAFGRSIEVDLKLLLPLRYVSECLSWLSTAESAVNFLDSEASIEEGHNNVKRPTLKHLLNTEARGQRLIFYLRNYAAEDMKGQRMEQDDSNKDTTIALELAVSRYNSRLLAAINVTQFLEATEKLVEQAGNVPGTFTAAEELSTMCTKARNIVNHLNAFQRIIELNLTPRERSADSDVLPVYVMRKPSRADARIKLPEEFVKRIKLNTPESTPRLWLEFYNELCRGAKRLPFIFPDTSRIKKMFDALLEGR</sequence>
<dbReference type="Pfam" id="PF02375">
    <property type="entry name" value="JmjN"/>
    <property type="match status" value="1"/>
</dbReference>
<evidence type="ECO:0000256" key="4">
    <source>
        <dbReference type="ARBA" id="ARBA00012902"/>
    </source>
</evidence>
<dbReference type="EMBL" id="UYSG01001626">
    <property type="protein sequence ID" value="VDL47743.1"/>
    <property type="molecule type" value="Genomic_DNA"/>
</dbReference>
<dbReference type="InterPro" id="IPR001606">
    <property type="entry name" value="ARID_dom"/>
</dbReference>
<dbReference type="SUPFAM" id="SSF46774">
    <property type="entry name" value="ARID-like"/>
    <property type="match status" value="1"/>
</dbReference>
<dbReference type="PANTHER" id="PTHR10694:SF33">
    <property type="entry name" value="LYSINE-SPECIFIC DEMETHYLASE 5"/>
    <property type="match status" value="1"/>
</dbReference>
<evidence type="ECO:0000256" key="2">
    <source>
        <dbReference type="ARBA" id="ARBA00004123"/>
    </source>
</evidence>
<dbReference type="GO" id="GO:0000785">
    <property type="term" value="C:chromatin"/>
    <property type="evidence" value="ECO:0007669"/>
    <property type="project" value="TreeGrafter"/>
</dbReference>
<evidence type="ECO:0000256" key="13">
    <source>
        <dbReference type="ARBA" id="ARBA00023242"/>
    </source>
</evidence>
<dbReference type="InterPro" id="IPR013637">
    <property type="entry name" value="Lys_sp_deMease-like_dom"/>
</dbReference>
<comment type="subcellular location">
    <subcellularLocation>
        <location evidence="2">Nucleus</location>
    </subcellularLocation>
</comment>
<evidence type="ECO:0000256" key="12">
    <source>
        <dbReference type="ARBA" id="ARBA00023004"/>
    </source>
</evidence>
<dbReference type="GO" id="GO:0034647">
    <property type="term" value="F:histone H3K4me/H3K4me2/H3K4me3 demethylase activity"/>
    <property type="evidence" value="ECO:0007669"/>
    <property type="project" value="UniProtKB-EC"/>
</dbReference>
<dbReference type="PROSITE" id="PS51184">
    <property type="entry name" value="JMJC"/>
    <property type="match status" value="1"/>
</dbReference>
<keyword evidence="12" id="KW-0408">Iron</keyword>
<dbReference type="SMART" id="SM00249">
    <property type="entry name" value="PHD"/>
    <property type="match status" value="1"/>
</dbReference>
<dbReference type="Pfam" id="PF21323">
    <property type="entry name" value="KDM5_C-hel"/>
    <property type="match status" value="1"/>
</dbReference>
<evidence type="ECO:0000256" key="11">
    <source>
        <dbReference type="ARBA" id="ARBA00023002"/>
    </source>
</evidence>
<dbReference type="GO" id="GO:0006355">
    <property type="term" value="P:regulation of DNA-templated transcription"/>
    <property type="evidence" value="ECO:0007669"/>
    <property type="project" value="TreeGrafter"/>
</dbReference>
<dbReference type="Pfam" id="PF02373">
    <property type="entry name" value="JmjC"/>
    <property type="match status" value="1"/>
</dbReference>
<evidence type="ECO:0000259" key="20">
    <source>
        <dbReference type="PROSITE" id="PS51184"/>
    </source>
</evidence>
<evidence type="ECO:0000256" key="16">
    <source>
        <dbReference type="SAM" id="MobiDB-lite"/>
    </source>
</evidence>
<dbReference type="SUPFAM" id="SSF57903">
    <property type="entry name" value="FYVE/PHD zinc finger"/>
    <property type="match status" value="1"/>
</dbReference>
<dbReference type="CDD" id="cd16100">
    <property type="entry name" value="ARID"/>
    <property type="match status" value="1"/>
</dbReference>
<dbReference type="Pfam" id="PF01388">
    <property type="entry name" value="ARID"/>
    <property type="match status" value="1"/>
</dbReference>
<keyword evidence="8" id="KW-0862">Zinc</keyword>
<evidence type="ECO:0000256" key="14">
    <source>
        <dbReference type="ARBA" id="ARBA00048734"/>
    </source>
</evidence>
<dbReference type="GO" id="GO:0005634">
    <property type="term" value="C:nucleus"/>
    <property type="evidence" value="ECO:0007669"/>
    <property type="project" value="UniProtKB-SubCell"/>
</dbReference>
<dbReference type="PROSITE" id="PS51183">
    <property type="entry name" value="JMJN"/>
    <property type="match status" value="1"/>
</dbReference>
<dbReference type="InterPro" id="IPR019787">
    <property type="entry name" value="Znf_PHD-finger"/>
</dbReference>
<proteinExistence type="inferred from homology"/>